<dbReference type="PANTHER" id="PTHR10963">
    <property type="entry name" value="GLYCOSYL HYDROLASE-RELATED"/>
    <property type="match status" value="1"/>
</dbReference>
<feature type="signal peptide" evidence="2">
    <location>
        <begin position="1"/>
        <end position="26"/>
    </location>
</feature>
<comment type="similarity">
    <text evidence="1">Belongs to the glycosyl hydrolase 16 family.</text>
</comment>
<dbReference type="OrthoDB" id="4781at2759"/>
<evidence type="ECO:0000313" key="5">
    <source>
        <dbReference type="Proteomes" id="UP001152799"/>
    </source>
</evidence>
<dbReference type="InterPro" id="IPR013320">
    <property type="entry name" value="ConA-like_dom_sf"/>
</dbReference>
<dbReference type="InterPro" id="IPR000757">
    <property type="entry name" value="Beta-glucanase-like"/>
</dbReference>
<evidence type="ECO:0000259" key="3">
    <source>
        <dbReference type="PROSITE" id="PS51762"/>
    </source>
</evidence>
<name>A0A9P0DGY4_9CUCU</name>
<dbReference type="InterPro" id="IPR050546">
    <property type="entry name" value="Glycosyl_Hydrlase_16"/>
</dbReference>
<organism evidence="4 5">
    <name type="scientific">Ceutorhynchus assimilis</name>
    <name type="common">cabbage seed weevil</name>
    <dbReference type="NCBI Taxonomy" id="467358"/>
    <lineage>
        <taxon>Eukaryota</taxon>
        <taxon>Metazoa</taxon>
        <taxon>Ecdysozoa</taxon>
        <taxon>Arthropoda</taxon>
        <taxon>Hexapoda</taxon>
        <taxon>Insecta</taxon>
        <taxon>Pterygota</taxon>
        <taxon>Neoptera</taxon>
        <taxon>Endopterygota</taxon>
        <taxon>Coleoptera</taxon>
        <taxon>Polyphaga</taxon>
        <taxon>Cucujiformia</taxon>
        <taxon>Curculionidae</taxon>
        <taxon>Ceutorhynchinae</taxon>
        <taxon>Ceutorhynchus</taxon>
    </lineage>
</organism>
<dbReference type="GO" id="GO:0004553">
    <property type="term" value="F:hydrolase activity, hydrolyzing O-glycosyl compounds"/>
    <property type="evidence" value="ECO:0007669"/>
    <property type="project" value="InterPro"/>
</dbReference>
<dbReference type="SUPFAM" id="SSF49899">
    <property type="entry name" value="Concanavalin A-like lectins/glucanases"/>
    <property type="match status" value="1"/>
</dbReference>
<dbReference type="PROSITE" id="PS51762">
    <property type="entry name" value="GH16_2"/>
    <property type="match status" value="1"/>
</dbReference>
<dbReference type="AlphaFoldDB" id="A0A9P0DGY4"/>
<accession>A0A9P0DGY4</accession>
<gene>
    <name evidence="4" type="ORF">CEUTPL_LOCUS5190</name>
</gene>
<dbReference type="CDD" id="cd08024">
    <property type="entry name" value="GH16_CCF"/>
    <property type="match status" value="1"/>
</dbReference>
<feature type="chain" id="PRO_5040387968" description="GH16 domain-containing protein" evidence="2">
    <location>
        <begin position="27"/>
        <end position="384"/>
    </location>
</feature>
<dbReference type="Proteomes" id="UP001152799">
    <property type="component" value="Chromosome 2"/>
</dbReference>
<dbReference type="EMBL" id="OU892278">
    <property type="protein sequence ID" value="CAH1126331.1"/>
    <property type="molecule type" value="Genomic_DNA"/>
</dbReference>
<proteinExistence type="inferred from homology"/>
<dbReference type="Gene3D" id="2.60.120.200">
    <property type="match status" value="1"/>
</dbReference>
<evidence type="ECO:0000256" key="2">
    <source>
        <dbReference type="SAM" id="SignalP"/>
    </source>
</evidence>
<dbReference type="GO" id="GO:0005975">
    <property type="term" value="P:carbohydrate metabolic process"/>
    <property type="evidence" value="ECO:0007669"/>
    <property type="project" value="InterPro"/>
</dbReference>
<protein>
    <recommendedName>
        <fullName evidence="3">GH16 domain-containing protein</fullName>
    </recommendedName>
</protein>
<dbReference type="Pfam" id="PF00722">
    <property type="entry name" value="Glyco_hydro_16"/>
    <property type="match status" value="1"/>
</dbReference>
<dbReference type="FunFam" id="2.60.120.200:FF:000217">
    <property type="entry name" value="Gram-negative bacteria-binding protein"/>
    <property type="match status" value="1"/>
</dbReference>
<dbReference type="PANTHER" id="PTHR10963:SF55">
    <property type="entry name" value="GLYCOSIDE HYDROLASE FAMILY 16 PROTEIN"/>
    <property type="match status" value="1"/>
</dbReference>
<feature type="domain" description="GH16" evidence="3">
    <location>
        <begin position="34"/>
        <end position="384"/>
    </location>
</feature>
<keyword evidence="2" id="KW-0732">Signal</keyword>
<reference evidence="4" key="1">
    <citation type="submission" date="2022-01" db="EMBL/GenBank/DDBJ databases">
        <authorList>
            <person name="King R."/>
        </authorList>
    </citation>
    <scope>NUCLEOTIDE SEQUENCE</scope>
</reference>
<keyword evidence="5" id="KW-1185">Reference proteome</keyword>
<evidence type="ECO:0000256" key="1">
    <source>
        <dbReference type="ARBA" id="ARBA00006865"/>
    </source>
</evidence>
<sequence length="384" mass="43000">MNNSKMKYGFCFLVLLTIFRFQLSKADCNVASETVASGTFYEPKEKLCPGDLIFEDNFNTFDLEKWQHESTLAGGGNWEFQWYLNNRTNSYVNGGNLHISPSFVSTDNGEDFLYSGTLDLNGGIPTDQCTNPSYYGCSRTGTATNIVNPVRSARIRTVDSLAFKYGSVEVRAKMPAGDWLWPAIWLLPRFNAYGGWPSSGEIDLLESRGNRNLYNSARVNVGTQQASSTLHWGPSVRANQWTRTHFEKNNAAGYDTDFHVYKLVWTSNGMVFYIDNELIGSINPPEGGFWELGEFASTGVSNPWAAGNRMAPFDQKFYLIINLAVGGTNFFSDDLTNPGGKPWSNTSPTAFTDFWKGKSQWEPTWNLGSDDSHLVVDYVRVYAV</sequence>
<evidence type="ECO:0000313" key="4">
    <source>
        <dbReference type="EMBL" id="CAH1126331.1"/>
    </source>
</evidence>